<evidence type="ECO:0000256" key="1">
    <source>
        <dbReference type="SAM" id="Phobius"/>
    </source>
</evidence>
<keyword evidence="1" id="KW-0472">Membrane</keyword>
<dbReference type="EMBL" id="PKIZ01000016">
    <property type="protein sequence ID" value="PKZ41238.1"/>
    <property type="molecule type" value="Genomic_DNA"/>
</dbReference>
<keyword evidence="1" id="KW-0812">Transmembrane</keyword>
<feature type="transmembrane region" description="Helical" evidence="1">
    <location>
        <begin position="37"/>
        <end position="58"/>
    </location>
</feature>
<reference evidence="2 3" key="1">
    <citation type="submission" date="2017-12" db="EMBL/GenBank/DDBJ databases">
        <title>Phylogenetic diversity of female urinary microbiome.</title>
        <authorList>
            <person name="Thomas-White K."/>
            <person name="Wolfe A.J."/>
        </authorList>
    </citation>
    <scope>NUCLEOTIDE SEQUENCE [LARGE SCALE GENOMIC DNA]</scope>
    <source>
        <strain evidence="2 3">UMB1298</strain>
    </source>
</reference>
<protein>
    <submittedName>
        <fullName evidence="2">Uncharacterized protein</fullName>
    </submittedName>
</protein>
<dbReference type="RefSeq" id="WP_101849857.1">
    <property type="nucleotide sequence ID" value="NZ_PKIZ01000016.1"/>
</dbReference>
<name>A0A2I1P9D6_9MICO</name>
<keyword evidence="1" id="KW-1133">Transmembrane helix</keyword>
<accession>A0A2I1P9D6</accession>
<comment type="caution">
    <text evidence="2">The sequence shown here is derived from an EMBL/GenBank/DDBJ whole genome shotgun (WGS) entry which is preliminary data.</text>
</comment>
<feature type="transmembrane region" description="Helical" evidence="1">
    <location>
        <begin position="99"/>
        <end position="120"/>
    </location>
</feature>
<dbReference type="AlphaFoldDB" id="A0A2I1P9D6"/>
<proteinExistence type="predicted"/>
<gene>
    <name evidence="2" type="ORF">CYJ76_08660</name>
</gene>
<evidence type="ECO:0000313" key="3">
    <source>
        <dbReference type="Proteomes" id="UP000234206"/>
    </source>
</evidence>
<keyword evidence="3" id="KW-1185">Reference proteome</keyword>
<dbReference type="Proteomes" id="UP000234206">
    <property type="component" value="Unassembled WGS sequence"/>
</dbReference>
<sequence>MRGTPHFKHPRDLGLDIRSALLASCLMVAATDTDKSRWIGAVHLLWVSLITAGVVLCWRALVRHDGWGGGVAAAFLAIPVLLTMVLIGALQLWPLPPDSLGAFLWYLPGATAVLCPLLAIGRSPRWDHPDGEPLPDAT</sequence>
<evidence type="ECO:0000313" key="2">
    <source>
        <dbReference type="EMBL" id="PKZ41238.1"/>
    </source>
</evidence>
<feature type="transmembrane region" description="Helical" evidence="1">
    <location>
        <begin position="70"/>
        <end position="93"/>
    </location>
</feature>
<organism evidence="2 3">
    <name type="scientific">Kytococcus schroeteri</name>
    <dbReference type="NCBI Taxonomy" id="138300"/>
    <lineage>
        <taxon>Bacteria</taxon>
        <taxon>Bacillati</taxon>
        <taxon>Actinomycetota</taxon>
        <taxon>Actinomycetes</taxon>
        <taxon>Micrococcales</taxon>
        <taxon>Kytococcaceae</taxon>
        <taxon>Kytococcus</taxon>
    </lineage>
</organism>